<dbReference type="Pfam" id="PF00180">
    <property type="entry name" value="Iso_dh"/>
    <property type="match status" value="1"/>
</dbReference>
<evidence type="ECO:0000259" key="4">
    <source>
        <dbReference type="SMART" id="SM01329"/>
    </source>
</evidence>
<comment type="similarity">
    <text evidence="1">Belongs to the isocitrate and isopropylmalate dehydrogenases family.</text>
</comment>
<dbReference type="PROSITE" id="PS00470">
    <property type="entry name" value="IDH_IMDH"/>
    <property type="match status" value="1"/>
</dbReference>
<evidence type="ECO:0000256" key="3">
    <source>
        <dbReference type="ARBA" id="ARBA00022532"/>
    </source>
</evidence>
<feature type="domain" description="Isopropylmalate dehydrogenase-like" evidence="4">
    <location>
        <begin position="2"/>
        <end position="144"/>
    </location>
</feature>
<reference evidence="5 6" key="1">
    <citation type="submission" date="2021-06" db="EMBL/GenBank/DDBJ databases">
        <authorList>
            <person name="Palmer J.M."/>
        </authorList>
    </citation>
    <scope>NUCLEOTIDE SEQUENCE [LARGE SCALE GENOMIC DNA]</scope>
    <source>
        <strain evidence="5 6">XC_2019</strain>
        <tissue evidence="5">Muscle</tissue>
    </source>
</reference>
<keyword evidence="6" id="KW-1185">Reference proteome</keyword>
<dbReference type="SUPFAM" id="SSF53659">
    <property type="entry name" value="Isocitrate/Isopropylmalate dehydrogenase-like"/>
    <property type="match status" value="1"/>
</dbReference>
<evidence type="ECO:0000313" key="6">
    <source>
        <dbReference type="Proteomes" id="UP001434883"/>
    </source>
</evidence>
<sequence>MEYKGELASYEMKLRRKLDLFANVVHVNSLKGYNTRHNNLDLVIIREQTEGEYSSLEHELVQNPYQFDVLVMPNLYGNIIDNLAAGLVGGAGVGARHPFAQAVGRNIANPTAMLLSAANMLRHLKENKLTFFSYRLRLDFSNLLQ</sequence>
<accession>A0ABV0QLK8</accession>
<evidence type="ECO:0000256" key="2">
    <source>
        <dbReference type="ARBA" id="ARBA00011525"/>
    </source>
</evidence>
<comment type="caution">
    <text evidence="5">The sequence shown here is derived from an EMBL/GenBank/DDBJ whole genome shotgun (WGS) entry which is preliminary data.</text>
</comment>
<dbReference type="SMART" id="SM01329">
    <property type="entry name" value="Iso_dh"/>
    <property type="match status" value="1"/>
</dbReference>
<dbReference type="InterPro" id="IPR024084">
    <property type="entry name" value="IsoPropMal-DH-like_dom"/>
</dbReference>
<dbReference type="PANTHER" id="PTHR11835">
    <property type="entry name" value="DECARBOXYLATING DEHYDROGENASES-ISOCITRATE, ISOPROPYLMALATE, TARTRATE"/>
    <property type="match status" value="1"/>
</dbReference>
<dbReference type="EMBL" id="JAHRIN010017032">
    <property type="protein sequence ID" value="MEQ2196726.1"/>
    <property type="molecule type" value="Genomic_DNA"/>
</dbReference>
<protein>
    <recommendedName>
        <fullName evidence="4">Isopropylmalate dehydrogenase-like domain-containing protein</fullName>
    </recommendedName>
</protein>
<proteinExistence type="inferred from homology"/>
<comment type="subunit">
    <text evidence="2">Heterooligomer of subunits alpha (IDH3A), beta (IDH3B), and gamma (IDH3G) in the apparent ratio of 2:1:1. The heterodimer containing one IDH3A and one IDH3B subunit and the heterodimer containing one IDH3A and one IDH3G subunit assemble into a heterotetramer (which contains two subunits of IDH3A, one of IDH3B and one of IDH3G) and further into the heterooctamer.</text>
</comment>
<dbReference type="Proteomes" id="UP001434883">
    <property type="component" value="Unassembled WGS sequence"/>
</dbReference>
<evidence type="ECO:0000313" key="5">
    <source>
        <dbReference type="EMBL" id="MEQ2196726.1"/>
    </source>
</evidence>
<gene>
    <name evidence="5" type="ORF">XENOCAPTIV_010401</name>
</gene>
<keyword evidence="3" id="KW-0816">Tricarboxylic acid cycle</keyword>
<evidence type="ECO:0000256" key="1">
    <source>
        <dbReference type="ARBA" id="ARBA00007769"/>
    </source>
</evidence>
<organism evidence="5 6">
    <name type="scientific">Xenoophorus captivus</name>
    <dbReference type="NCBI Taxonomy" id="1517983"/>
    <lineage>
        <taxon>Eukaryota</taxon>
        <taxon>Metazoa</taxon>
        <taxon>Chordata</taxon>
        <taxon>Craniata</taxon>
        <taxon>Vertebrata</taxon>
        <taxon>Euteleostomi</taxon>
        <taxon>Actinopterygii</taxon>
        <taxon>Neopterygii</taxon>
        <taxon>Teleostei</taxon>
        <taxon>Neoteleostei</taxon>
        <taxon>Acanthomorphata</taxon>
        <taxon>Ovalentaria</taxon>
        <taxon>Atherinomorphae</taxon>
        <taxon>Cyprinodontiformes</taxon>
        <taxon>Goodeidae</taxon>
        <taxon>Xenoophorus</taxon>
    </lineage>
</organism>
<dbReference type="InterPro" id="IPR019818">
    <property type="entry name" value="IsoCit/isopropylmalate_DH_CS"/>
</dbReference>
<dbReference type="Gene3D" id="3.40.718.10">
    <property type="entry name" value="Isopropylmalate Dehydrogenase"/>
    <property type="match status" value="2"/>
</dbReference>
<name>A0ABV0QLK8_9TELE</name>
<dbReference type="PANTHER" id="PTHR11835:SF42">
    <property type="entry name" value="ISOCITRATE DEHYDROGENASE [NAD] SUBUNIT BETA, MITOCHONDRIAL"/>
    <property type="match status" value="1"/>
</dbReference>